<name>A0AAN8U2H0_SOLBU</name>
<keyword evidence="2" id="KW-1185">Reference proteome</keyword>
<gene>
    <name evidence="1" type="ORF">RDI58_008806</name>
</gene>
<comment type="caution">
    <text evidence="1">The sequence shown here is derived from an EMBL/GenBank/DDBJ whole genome shotgun (WGS) entry which is preliminary data.</text>
</comment>
<organism evidence="1 2">
    <name type="scientific">Solanum bulbocastanum</name>
    <name type="common">Wild potato</name>
    <dbReference type="NCBI Taxonomy" id="147425"/>
    <lineage>
        <taxon>Eukaryota</taxon>
        <taxon>Viridiplantae</taxon>
        <taxon>Streptophyta</taxon>
        <taxon>Embryophyta</taxon>
        <taxon>Tracheophyta</taxon>
        <taxon>Spermatophyta</taxon>
        <taxon>Magnoliopsida</taxon>
        <taxon>eudicotyledons</taxon>
        <taxon>Gunneridae</taxon>
        <taxon>Pentapetalae</taxon>
        <taxon>asterids</taxon>
        <taxon>lamiids</taxon>
        <taxon>Solanales</taxon>
        <taxon>Solanaceae</taxon>
        <taxon>Solanoideae</taxon>
        <taxon>Solaneae</taxon>
        <taxon>Solanum</taxon>
    </lineage>
</organism>
<dbReference type="EMBL" id="JBANQN010000003">
    <property type="protein sequence ID" value="KAK6795353.1"/>
    <property type="molecule type" value="Genomic_DNA"/>
</dbReference>
<protein>
    <submittedName>
        <fullName evidence="1">Uncharacterized protein</fullName>
    </submittedName>
</protein>
<dbReference type="AlphaFoldDB" id="A0AAN8U2H0"/>
<reference evidence="1 2" key="1">
    <citation type="submission" date="2024-02" db="EMBL/GenBank/DDBJ databases">
        <title>de novo genome assembly of Solanum bulbocastanum strain 11H21.</title>
        <authorList>
            <person name="Hosaka A.J."/>
        </authorList>
    </citation>
    <scope>NUCLEOTIDE SEQUENCE [LARGE SCALE GENOMIC DNA]</scope>
    <source>
        <tissue evidence="1">Young leaves</tissue>
    </source>
</reference>
<accession>A0AAN8U2H0</accession>
<dbReference type="Proteomes" id="UP001371456">
    <property type="component" value="Unassembled WGS sequence"/>
</dbReference>
<evidence type="ECO:0000313" key="2">
    <source>
        <dbReference type="Proteomes" id="UP001371456"/>
    </source>
</evidence>
<proteinExistence type="predicted"/>
<sequence>MRIYRLIVSFDRMTKICLIVLHKRLEVIRVFFGQVFLLCPTIPHSLQVTFLFFPFPSVNSFLRSFFGGLPSCFLVIGGNTTSSKTCDGTSQVLSQGKGSIGIAYVS</sequence>
<evidence type="ECO:0000313" key="1">
    <source>
        <dbReference type="EMBL" id="KAK6795353.1"/>
    </source>
</evidence>